<dbReference type="AlphaFoldDB" id="A0A923H6H8"/>
<name>A0A923H6H8_9FLAO</name>
<protein>
    <submittedName>
        <fullName evidence="2">YtxH domain-containing protein</fullName>
    </submittedName>
</protein>
<feature type="transmembrane region" description="Helical" evidence="1">
    <location>
        <begin position="120"/>
        <end position="138"/>
    </location>
</feature>
<dbReference type="Gene3D" id="6.10.140.1430">
    <property type="match status" value="1"/>
</dbReference>
<dbReference type="EMBL" id="JACNMF010000001">
    <property type="protein sequence ID" value="MBC3756991.1"/>
    <property type="molecule type" value="Genomic_DNA"/>
</dbReference>
<gene>
    <name evidence="2" type="ORF">H7U19_01150</name>
</gene>
<proteinExistence type="predicted"/>
<keyword evidence="3" id="KW-1185">Reference proteome</keyword>
<evidence type="ECO:0000256" key="1">
    <source>
        <dbReference type="SAM" id="Phobius"/>
    </source>
</evidence>
<feature type="transmembrane region" description="Helical" evidence="1">
    <location>
        <begin position="68"/>
        <end position="85"/>
    </location>
</feature>
<reference evidence="2" key="1">
    <citation type="submission" date="2020-08" db="EMBL/GenBank/DDBJ databases">
        <title>Hyunsoonleella sp. strain SJ7 genome sequencing and assembly.</title>
        <authorList>
            <person name="Kim I."/>
        </authorList>
    </citation>
    <scope>NUCLEOTIDE SEQUENCE</scope>
    <source>
        <strain evidence="2">SJ7</strain>
    </source>
</reference>
<keyword evidence="1" id="KW-0812">Transmembrane</keyword>
<accession>A0A923H6H8</accession>
<organism evidence="2 3">
    <name type="scientific">Hyunsoonleella aquatilis</name>
    <dbReference type="NCBI Taxonomy" id="2762758"/>
    <lineage>
        <taxon>Bacteria</taxon>
        <taxon>Pseudomonadati</taxon>
        <taxon>Bacteroidota</taxon>
        <taxon>Flavobacteriia</taxon>
        <taxon>Flavobacteriales</taxon>
        <taxon>Flavobacteriaceae</taxon>
    </lineage>
</organism>
<comment type="caution">
    <text evidence="2">The sequence shown here is derived from an EMBL/GenBank/DDBJ whole genome shotgun (WGS) entry which is preliminary data.</text>
</comment>
<evidence type="ECO:0000313" key="3">
    <source>
        <dbReference type="Proteomes" id="UP000656244"/>
    </source>
</evidence>
<keyword evidence="1" id="KW-1133">Transmembrane helix</keyword>
<keyword evidence="1" id="KW-0472">Membrane</keyword>
<sequence length="159" mass="17199">MMSDEKNLGDDLNDMLGDAKDGAKKAADKAGEIADDAKEKAKEFASEAKETASEFAEDAKEVLSDGKNVAIIAHITLIGWIIALIMNGSNKTELGSFYIRQMLGIALLGIVASFIPFVNIIAWVFVLILWVISLLGSLSGEKKTVPLLGEHFQKWFAGL</sequence>
<dbReference type="Proteomes" id="UP000656244">
    <property type="component" value="Unassembled WGS sequence"/>
</dbReference>
<evidence type="ECO:0000313" key="2">
    <source>
        <dbReference type="EMBL" id="MBC3756991.1"/>
    </source>
</evidence>